<dbReference type="AlphaFoldDB" id="A0A917D364"/>
<dbReference type="RefSeq" id="WP_188531813.1">
    <property type="nucleotide sequence ID" value="NZ_BMGR01000009.1"/>
</dbReference>
<protein>
    <recommendedName>
        <fullName evidence="4">YqzL family protein</fullName>
    </recommendedName>
</protein>
<accession>A0A917D364</accession>
<reference evidence="2" key="2">
    <citation type="submission" date="2020-09" db="EMBL/GenBank/DDBJ databases">
        <authorList>
            <person name="Sun Q."/>
            <person name="Zhou Y."/>
        </authorList>
    </citation>
    <scope>NUCLEOTIDE SEQUENCE</scope>
    <source>
        <strain evidence="2">CGMCC 1.12987</strain>
    </source>
</reference>
<evidence type="ECO:0000313" key="2">
    <source>
        <dbReference type="EMBL" id="GGG10603.1"/>
    </source>
</evidence>
<gene>
    <name evidence="2" type="ORF">GCM10010916_29350</name>
</gene>
<reference evidence="2" key="1">
    <citation type="journal article" date="2014" name="Int. J. Syst. Evol. Microbiol.">
        <title>Complete genome sequence of Corynebacterium casei LMG S-19264T (=DSM 44701T), isolated from a smear-ripened cheese.</title>
        <authorList>
            <consortium name="US DOE Joint Genome Institute (JGI-PGF)"/>
            <person name="Walter F."/>
            <person name="Albersmeier A."/>
            <person name="Kalinowski J."/>
            <person name="Ruckert C."/>
        </authorList>
    </citation>
    <scope>NUCLEOTIDE SEQUENCE</scope>
    <source>
        <strain evidence="2">CGMCC 1.12987</strain>
    </source>
</reference>
<feature type="region of interest" description="Disordered" evidence="1">
    <location>
        <begin position="32"/>
        <end position="51"/>
    </location>
</feature>
<dbReference type="InterPro" id="IPR025617">
    <property type="entry name" value="YqzL"/>
</dbReference>
<comment type="caution">
    <text evidence="2">The sequence shown here is derived from an EMBL/GenBank/DDBJ whole genome shotgun (WGS) entry which is preliminary data.</text>
</comment>
<sequence>MRNFSWTYFAMTGDVDAFLLYKEVDQLAEHGSAGDLQAAAEETEAEISLTE</sequence>
<dbReference type="Pfam" id="PF14006">
    <property type="entry name" value="YqzL"/>
    <property type="match status" value="1"/>
</dbReference>
<dbReference type="Proteomes" id="UP000644756">
    <property type="component" value="Unassembled WGS sequence"/>
</dbReference>
<evidence type="ECO:0000313" key="3">
    <source>
        <dbReference type="Proteomes" id="UP000644756"/>
    </source>
</evidence>
<organism evidence="2 3">
    <name type="scientific">Paenibacillus abyssi</name>
    <dbReference type="NCBI Taxonomy" id="1340531"/>
    <lineage>
        <taxon>Bacteria</taxon>
        <taxon>Bacillati</taxon>
        <taxon>Bacillota</taxon>
        <taxon>Bacilli</taxon>
        <taxon>Bacillales</taxon>
        <taxon>Paenibacillaceae</taxon>
        <taxon>Paenibacillus</taxon>
    </lineage>
</organism>
<proteinExistence type="predicted"/>
<evidence type="ECO:0008006" key="4">
    <source>
        <dbReference type="Google" id="ProtNLM"/>
    </source>
</evidence>
<evidence type="ECO:0000256" key="1">
    <source>
        <dbReference type="SAM" id="MobiDB-lite"/>
    </source>
</evidence>
<name>A0A917D364_9BACL</name>
<keyword evidence="3" id="KW-1185">Reference proteome</keyword>
<dbReference type="EMBL" id="BMGR01000009">
    <property type="protein sequence ID" value="GGG10603.1"/>
    <property type="molecule type" value="Genomic_DNA"/>
</dbReference>